<accession>A0A850CFZ0</accession>
<reference evidence="1 2" key="1">
    <citation type="submission" date="2020-05" db="EMBL/GenBank/DDBJ databases">
        <title>DNA-SIP metagenomic assembled genomes.</title>
        <authorList>
            <person name="Yu J."/>
        </authorList>
    </citation>
    <scope>NUCLEOTIDE SEQUENCE [LARGE SCALE GENOMIC DNA]</scope>
    <source>
        <strain evidence="1">Bin5.27</strain>
    </source>
</reference>
<dbReference type="Proteomes" id="UP000574690">
    <property type="component" value="Unassembled WGS sequence"/>
</dbReference>
<comment type="caution">
    <text evidence="1">The sequence shown here is derived from an EMBL/GenBank/DDBJ whole genome shotgun (WGS) entry which is preliminary data.</text>
</comment>
<dbReference type="EMBL" id="JABFXE010000854">
    <property type="protein sequence ID" value="NUQ90820.1"/>
    <property type="molecule type" value="Genomic_DNA"/>
</dbReference>
<dbReference type="AlphaFoldDB" id="A0A850CFZ0"/>
<proteinExistence type="predicted"/>
<protein>
    <submittedName>
        <fullName evidence="1">Uncharacterized protein</fullName>
    </submittedName>
</protein>
<gene>
    <name evidence="1" type="ORF">HOQ43_20440</name>
</gene>
<evidence type="ECO:0000313" key="2">
    <source>
        <dbReference type="Proteomes" id="UP000574690"/>
    </source>
</evidence>
<organism evidence="1 2">
    <name type="scientific">Glycomyces artemisiae</name>
    <dbReference type="NCBI Taxonomy" id="1076443"/>
    <lineage>
        <taxon>Bacteria</taxon>
        <taxon>Bacillati</taxon>
        <taxon>Actinomycetota</taxon>
        <taxon>Actinomycetes</taxon>
        <taxon>Glycomycetales</taxon>
        <taxon>Glycomycetaceae</taxon>
        <taxon>Glycomyces</taxon>
    </lineage>
</organism>
<sequence>MTIKPNDRIVEMWELEDGHPARWVGNVFRIDASTPGLYLNHKIEAVLKTRQQRDGLAHLAVEFWKS</sequence>
<evidence type="ECO:0000313" key="1">
    <source>
        <dbReference type="EMBL" id="NUQ90820.1"/>
    </source>
</evidence>
<name>A0A850CFZ0_9ACTN</name>